<evidence type="ECO:0000313" key="2">
    <source>
        <dbReference type="EMBL" id="CAL4059872.1"/>
    </source>
</evidence>
<name>A0AAV2PMP1_MEGNR</name>
<feature type="transmembrane region" description="Helical" evidence="1">
    <location>
        <begin position="84"/>
        <end position="107"/>
    </location>
</feature>
<sequence>MGTLIWVRTYIWYGRHMAIITVSIKGGSFFFRTITFEITYDQCTIMVCTIFEVILGLLGKKKIGAIGGGGGRPPVRKFQQSPEIIIIGGFWIDIGFLIVTVQSFLLIHKKFTELWPFK</sequence>
<comment type="caution">
    <text evidence="2">The sequence shown here is derived from an EMBL/GenBank/DDBJ whole genome shotgun (WGS) entry which is preliminary data.</text>
</comment>
<keyword evidence="3" id="KW-1185">Reference proteome</keyword>
<evidence type="ECO:0000256" key="1">
    <source>
        <dbReference type="SAM" id="Phobius"/>
    </source>
</evidence>
<dbReference type="Proteomes" id="UP001497623">
    <property type="component" value="Unassembled WGS sequence"/>
</dbReference>
<organism evidence="2 3">
    <name type="scientific">Meganyctiphanes norvegica</name>
    <name type="common">Northern krill</name>
    <name type="synonym">Thysanopoda norvegica</name>
    <dbReference type="NCBI Taxonomy" id="48144"/>
    <lineage>
        <taxon>Eukaryota</taxon>
        <taxon>Metazoa</taxon>
        <taxon>Ecdysozoa</taxon>
        <taxon>Arthropoda</taxon>
        <taxon>Crustacea</taxon>
        <taxon>Multicrustacea</taxon>
        <taxon>Malacostraca</taxon>
        <taxon>Eumalacostraca</taxon>
        <taxon>Eucarida</taxon>
        <taxon>Euphausiacea</taxon>
        <taxon>Euphausiidae</taxon>
        <taxon>Meganyctiphanes</taxon>
    </lineage>
</organism>
<gene>
    <name evidence="2" type="ORF">MNOR_LOCUS915</name>
</gene>
<reference evidence="2 3" key="1">
    <citation type="submission" date="2024-05" db="EMBL/GenBank/DDBJ databases">
        <authorList>
            <person name="Wallberg A."/>
        </authorList>
    </citation>
    <scope>NUCLEOTIDE SEQUENCE [LARGE SCALE GENOMIC DNA]</scope>
</reference>
<keyword evidence="1" id="KW-0812">Transmembrane</keyword>
<accession>A0AAV2PMP1</accession>
<evidence type="ECO:0000313" key="3">
    <source>
        <dbReference type="Proteomes" id="UP001497623"/>
    </source>
</evidence>
<dbReference type="AlphaFoldDB" id="A0AAV2PMP1"/>
<dbReference type="EMBL" id="CAXKWB010000219">
    <property type="protein sequence ID" value="CAL4059872.1"/>
    <property type="molecule type" value="Genomic_DNA"/>
</dbReference>
<keyword evidence="1" id="KW-0472">Membrane</keyword>
<protein>
    <submittedName>
        <fullName evidence="2">Uncharacterized protein</fullName>
    </submittedName>
</protein>
<proteinExistence type="predicted"/>
<keyword evidence="1" id="KW-1133">Transmembrane helix</keyword>